<dbReference type="GO" id="GO:0047536">
    <property type="term" value="F:2-aminoadipate transaminase activity"/>
    <property type="evidence" value="ECO:0007669"/>
    <property type="project" value="TreeGrafter"/>
</dbReference>
<name>A0A9W9UT94_PENBR</name>
<dbReference type="Proteomes" id="UP001148299">
    <property type="component" value="Unassembled WGS sequence"/>
</dbReference>
<accession>A0A9W9UT94</accession>
<dbReference type="InterPro" id="IPR004839">
    <property type="entry name" value="Aminotransferase_I/II_large"/>
</dbReference>
<reference evidence="2" key="2">
    <citation type="journal article" date="2023" name="IMA Fungus">
        <title>Comparative genomic study of the Penicillium genus elucidates a diverse pangenome and 15 lateral gene transfer events.</title>
        <authorList>
            <person name="Petersen C."/>
            <person name="Sorensen T."/>
            <person name="Nielsen M.R."/>
            <person name="Sondergaard T.E."/>
            <person name="Sorensen J.L."/>
            <person name="Fitzpatrick D.A."/>
            <person name="Frisvad J.C."/>
            <person name="Nielsen K.L."/>
        </authorList>
    </citation>
    <scope>NUCLEOTIDE SEQUENCE</scope>
    <source>
        <strain evidence="2">IBT 35675</strain>
    </source>
</reference>
<dbReference type="EMBL" id="JAPZBR010000004">
    <property type="protein sequence ID" value="KAJ5354640.1"/>
    <property type="molecule type" value="Genomic_DNA"/>
</dbReference>
<dbReference type="InterPro" id="IPR015422">
    <property type="entry name" value="PyrdxlP-dep_Trfase_small"/>
</dbReference>
<evidence type="ECO:0000313" key="3">
    <source>
        <dbReference type="Proteomes" id="UP001148299"/>
    </source>
</evidence>
<dbReference type="AlphaFoldDB" id="A0A9W9UT94"/>
<keyword evidence="2" id="KW-0808">Transferase</keyword>
<dbReference type="PANTHER" id="PTHR42858">
    <property type="entry name" value="AMINOTRANSFERASE"/>
    <property type="match status" value="1"/>
</dbReference>
<evidence type="ECO:0000313" key="2">
    <source>
        <dbReference type="EMBL" id="KAJ5354640.1"/>
    </source>
</evidence>
<dbReference type="PANTHER" id="PTHR42858:SF1">
    <property type="entry name" value="LD15494P"/>
    <property type="match status" value="1"/>
</dbReference>
<evidence type="ECO:0000259" key="1">
    <source>
        <dbReference type="Pfam" id="PF00155"/>
    </source>
</evidence>
<dbReference type="Gene3D" id="3.90.1150.10">
    <property type="entry name" value="Aspartate Aminotransferase, domain 1"/>
    <property type="match status" value="1"/>
</dbReference>
<dbReference type="Gene3D" id="3.40.640.10">
    <property type="entry name" value="Type I PLP-dependent aspartate aminotransferase-like (Major domain)"/>
    <property type="match status" value="1"/>
</dbReference>
<organism evidence="2 3">
    <name type="scientific">Penicillium brevicompactum</name>
    <dbReference type="NCBI Taxonomy" id="5074"/>
    <lineage>
        <taxon>Eukaryota</taxon>
        <taxon>Fungi</taxon>
        <taxon>Dikarya</taxon>
        <taxon>Ascomycota</taxon>
        <taxon>Pezizomycotina</taxon>
        <taxon>Eurotiomycetes</taxon>
        <taxon>Eurotiomycetidae</taxon>
        <taxon>Eurotiales</taxon>
        <taxon>Aspergillaceae</taxon>
        <taxon>Penicillium</taxon>
    </lineage>
</organism>
<protein>
    <submittedName>
        <fullName evidence="2">Pyridoxal phosphate-dependent transferase major region subdomain 1</fullName>
    </submittedName>
</protein>
<dbReference type="InterPro" id="IPR015424">
    <property type="entry name" value="PyrdxlP-dep_Trfase"/>
</dbReference>
<dbReference type="FunFam" id="3.40.640.10:FF:000080">
    <property type="entry name" value="Aminotransferase, putative"/>
    <property type="match status" value="1"/>
</dbReference>
<keyword evidence="3" id="KW-1185">Reference proteome</keyword>
<dbReference type="SUPFAM" id="SSF53383">
    <property type="entry name" value="PLP-dependent transferases"/>
    <property type="match status" value="1"/>
</dbReference>
<reference evidence="2" key="1">
    <citation type="submission" date="2022-12" db="EMBL/GenBank/DDBJ databases">
        <authorList>
            <person name="Petersen C."/>
        </authorList>
    </citation>
    <scope>NUCLEOTIDE SEQUENCE</scope>
    <source>
        <strain evidence="2">IBT 35675</strain>
    </source>
</reference>
<dbReference type="CDD" id="cd00609">
    <property type="entry name" value="AAT_like"/>
    <property type="match status" value="1"/>
</dbReference>
<dbReference type="GO" id="GO:0030170">
    <property type="term" value="F:pyridoxal phosphate binding"/>
    <property type="evidence" value="ECO:0007669"/>
    <property type="project" value="InterPro"/>
</dbReference>
<comment type="caution">
    <text evidence="2">The sequence shown here is derived from an EMBL/GenBank/DDBJ whole genome shotgun (WGS) entry which is preliminary data.</text>
</comment>
<gene>
    <name evidence="2" type="ORF">N7541_005684</name>
</gene>
<dbReference type="Pfam" id="PF00155">
    <property type="entry name" value="Aminotran_1_2"/>
    <property type="match status" value="1"/>
</dbReference>
<proteinExistence type="predicted"/>
<feature type="domain" description="Aminotransferase class I/classII large" evidence="1">
    <location>
        <begin position="26"/>
        <end position="407"/>
    </location>
</feature>
<sequence>MSLDSGNPPDSQIDLFQGWPAISMLPVDRLKKAANDALSNETIFATGLEYGPNEGHCPLRENIAHWLSKSYVPPQPVSVDRVCITGGASQNLACVLQVFTDPAQTKMIWLVEPTYHLGFRIFEDAGFMGRLRGIPEDEEGLDVAALEAALREFELRESSVCQDRKIYKHVIYCVPTFANPSGKTMPRTRREALISVARKYDALVVTDDVYDFLSWGTSQDPNSVSGPPARLVDIDRALDNGPHDGFGNVVSNGSFSKLIGPGCRVGWAEGMPEFIFGLSEAGSTRSGGAPSQLMSTFVNELLEDNFLPKYISEFLVPEGRRRHNTLASAVKAHLGPFGVTFTPDPETSSLIGGYYIWIRLPDTLTSAQVCEEALQKQNLVLGSGETFAVPGGDFSAGELHRRLRLCFMWEDEGRLVEGVKRLALVIQSILEHD</sequence>
<dbReference type="InterPro" id="IPR015421">
    <property type="entry name" value="PyrdxlP-dep_Trfase_major"/>
</dbReference>